<gene>
    <name evidence="11" type="ORF">HHK36_012097</name>
</gene>
<feature type="domain" description="PUM-HD" evidence="10">
    <location>
        <begin position="521"/>
        <end position="865"/>
    </location>
</feature>
<keyword evidence="12" id="KW-1185">Reference proteome</keyword>
<dbReference type="PANTHER" id="PTHR12537:SF191">
    <property type="entry name" value="PUMILIO-LIKE 12"/>
    <property type="match status" value="1"/>
</dbReference>
<dbReference type="Proteomes" id="UP000655225">
    <property type="component" value="Unassembled WGS sequence"/>
</dbReference>
<keyword evidence="5" id="KW-0810">Translation regulation</keyword>
<keyword evidence="2" id="KW-0677">Repeat</keyword>
<evidence type="ECO:0000259" key="9">
    <source>
        <dbReference type="PROSITE" id="PS50103"/>
    </source>
</evidence>
<evidence type="ECO:0000256" key="4">
    <source>
        <dbReference type="ARBA" id="ARBA00022833"/>
    </source>
</evidence>
<dbReference type="InterPro" id="IPR000571">
    <property type="entry name" value="Znf_CCCH"/>
</dbReference>
<evidence type="ECO:0000256" key="3">
    <source>
        <dbReference type="ARBA" id="ARBA00022771"/>
    </source>
</evidence>
<dbReference type="PROSITE" id="PS50302">
    <property type="entry name" value="PUM"/>
    <property type="match status" value="7"/>
</dbReference>
<dbReference type="SUPFAM" id="SSF48371">
    <property type="entry name" value="ARM repeat"/>
    <property type="match status" value="1"/>
</dbReference>
<sequence>MVAILSLAARYWFRIPAICKMEGGRTEQEYDEFEMLLGEIPSATYGNPHPEETRQKIPLKEAEKKSSLLANYTNFYHGPQVPIPSRNASFYGALSFERPSAAYVNSYQVSQGSFNEKLQTRSLDGAKITLKNGLQLPIKNVDPEDSSLPDDQSLTSALAELSFKNGVAMEATSPHLDLGSVVIPHPQSPNTLNGMNMVSLTSNGLDKYDVEIIGQESAKFLKLDVQELKKQKPGSCKPIESFSGDLVEQKQSLPVYPGSMPLAHDMQGFQVLSSVPFPGVEFPMTPYQQQYFLETQYPLPYMQAQQLRQSHITFRNMEDERYCRMHQQYIYLQRLRNQQSEAHPPIQASGNVANGLITRNLRQPYFEMPISHNLEQSNQDPFWKNTAIHSGLNRSDLIPMGNGFCHHYAQGFCGRGESCPFSHGQNRTSATSLTPHPILSTKDFDAIQILDKARKDNFPEKNLTRSQGLNSLRAIKPGFFAGNESLNHNSKGRLFSNGNFQNNPSILTAGSFQLEGRGLQGSSPDTTDLRHDNMGSQSLKYNSVDEVKGRIYLMARDQHGCRFLQRKFTEGTSEDIEKIFIEIIGQIVELMMDPFGNYLVQKLLEVCDEDQRMQILHVITNKAVDLVRISCDMHGTRAVQKVIETLKTPEQFSMVVSSLKPGTVILIKNMNGNHVAQRCLQCLMPEYSEFLFEAASAHCIELATDRYGCCVLQKCLGHSDGEQRHRLISKITSNALILSQDQYGNYVVQYVFELQVPWATVDVLDQLENNYVDLSLQKYSSNVVERCLKLAGEERRTRIIKELINNSRLDRILQDRYGNYVIQAALNHSKGTSHAALVEAIRPHVLALRNSPYGKKILSSNSLKK</sequence>
<evidence type="ECO:0000256" key="7">
    <source>
        <dbReference type="PROSITE-ProRule" id="PRU00317"/>
    </source>
</evidence>
<feature type="repeat" description="Pumilio" evidence="7">
    <location>
        <begin position="546"/>
        <end position="581"/>
    </location>
</feature>
<evidence type="ECO:0000256" key="2">
    <source>
        <dbReference type="ARBA" id="ARBA00022737"/>
    </source>
</evidence>
<dbReference type="GO" id="GO:0006417">
    <property type="term" value="P:regulation of translation"/>
    <property type="evidence" value="ECO:0007669"/>
    <property type="project" value="UniProtKB-KW"/>
</dbReference>
<dbReference type="InterPro" id="IPR033712">
    <property type="entry name" value="Pumilio_RNA-bd"/>
</dbReference>
<feature type="zinc finger region" description="C3H1-type" evidence="8">
    <location>
        <begin position="399"/>
        <end position="426"/>
    </location>
</feature>
<evidence type="ECO:0000313" key="12">
    <source>
        <dbReference type="Proteomes" id="UP000655225"/>
    </source>
</evidence>
<dbReference type="OMA" id="PFYKYQQ"/>
<dbReference type="SMART" id="SM00025">
    <property type="entry name" value="Pumilio"/>
    <property type="match status" value="8"/>
</dbReference>
<keyword evidence="3 8" id="KW-0863">Zinc-finger</keyword>
<keyword evidence="4 8" id="KW-0862">Zinc</keyword>
<dbReference type="SUPFAM" id="SSF90229">
    <property type="entry name" value="CCCH zinc finger"/>
    <property type="match status" value="1"/>
</dbReference>
<feature type="repeat" description="Pumilio" evidence="7">
    <location>
        <begin position="693"/>
        <end position="729"/>
    </location>
</feature>
<feature type="repeat" description="Pumilio" evidence="7">
    <location>
        <begin position="730"/>
        <end position="765"/>
    </location>
</feature>
<evidence type="ECO:0000256" key="8">
    <source>
        <dbReference type="PROSITE-ProRule" id="PRU00723"/>
    </source>
</evidence>
<accession>A0A834ZJT8</accession>
<comment type="function">
    <text evidence="6">Sequence-specific RNA-binding protein that regulates translation and mRNA stability by binding the 3'-UTR of target mRNAs.</text>
</comment>
<keyword evidence="1 8" id="KW-0479">Metal-binding</keyword>
<dbReference type="PANTHER" id="PTHR12537">
    <property type="entry name" value="RNA BINDING PROTEIN PUMILIO-RELATED"/>
    <property type="match status" value="1"/>
</dbReference>
<dbReference type="PROSITE" id="PS50103">
    <property type="entry name" value="ZF_C3H1"/>
    <property type="match status" value="1"/>
</dbReference>
<feature type="domain" description="C3H1-type" evidence="9">
    <location>
        <begin position="399"/>
        <end position="426"/>
    </location>
</feature>
<evidence type="ECO:0000256" key="6">
    <source>
        <dbReference type="ARBA" id="ARBA00058490"/>
    </source>
</evidence>
<dbReference type="InterPro" id="IPR036855">
    <property type="entry name" value="Znf_CCCH_sf"/>
</dbReference>
<comment type="caution">
    <text evidence="11">The sequence shown here is derived from an EMBL/GenBank/DDBJ whole genome shotgun (WGS) entry which is preliminary data.</text>
</comment>
<dbReference type="Pfam" id="PF00806">
    <property type="entry name" value="PUF"/>
    <property type="match status" value="8"/>
</dbReference>
<feature type="repeat" description="Pumilio" evidence="7">
    <location>
        <begin position="618"/>
        <end position="657"/>
    </location>
</feature>
<name>A0A834ZJT8_TETSI</name>
<dbReference type="InterPro" id="IPR011989">
    <property type="entry name" value="ARM-like"/>
</dbReference>
<evidence type="ECO:0000259" key="10">
    <source>
        <dbReference type="PROSITE" id="PS50303"/>
    </source>
</evidence>
<proteinExistence type="predicted"/>
<dbReference type="InterPro" id="IPR033133">
    <property type="entry name" value="PUM-HD"/>
</dbReference>
<dbReference type="InterPro" id="IPR001313">
    <property type="entry name" value="Pumilio_RNA-bd_rpt"/>
</dbReference>
<dbReference type="CDD" id="cd07920">
    <property type="entry name" value="Pumilio"/>
    <property type="match status" value="1"/>
</dbReference>
<organism evidence="11 12">
    <name type="scientific">Tetracentron sinense</name>
    <name type="common">Spur-leaf</name>
    <dbReference type="NCBI Taxonomy" id="13715"/>
    <lineage>
        <taxon>Eukaryota</taxon>
        <taxon>Viridiplantae</taxon>
        <taxon>Streptophyta</taxon>
        <taxon>Embryophyta</taxon>
        <taxon>Tracheophyta</taxon>
        <taxon>Spermatophyta</taxon>
        <taxon>Magnoliopsida</taxon>
        <taxon>Trochodendrales</taxon>
        <taxon>Trochodendraceae</taxon>
        <taxon>Tetracentron</taxon>
    </lineage>
</organism>
<dbReference type="GO" id="GO:0003729">
    <property type="term" value="F:mRNA binding"/>
    <property type="evidence" value="ECO:0007669"/>
    <property type="project" value="TreeGrafter"/>
</dbReference>
<feature type="repeat" description="Pumilio" evidence="7">
    <location>
        <begin position="582"/>
        <end position="617"/>
    </location>
</feature>
<dbReference type="GO" id="GO:0005737">
    <property type="term" value="C:cytoplasm"/>
    <property type="evidence" value="ECO:0007669"/>
    <property type="project" value="TreeGrafter"/>
</dbReference>
<dbReference type="Gene3D" id="1.25.10.10">
    <property type="entry name" value="Leucine-rich Repeat Variant"/>
    <property type="match status" value="1"/>
</dbReference>
<evidence type="ECO:0000313" key="11">
    <source>
        <dbReference type="EMBL" id="KAF8403987.1"/>
    </source>
</evidence>
<dbReference type="EMBL" id="JABCRI010000007">
    <property type="protein sequence ID" value="KAF8403987.1"/>
    <property type="molecule type" value="Genomic_DNA"/>
</dbReference>
<evidence type="ECO:0000256" key="1">
    <source>
        <dbReference type="ARBA" id="ARBA00022723"/>
    </source>
</evidence>
<dbReference type="PROSITE" id="PS50303">
    <property type="entry name" value="PUM_HD"/>
    <property type="match status" value="1"/>
</dbReference>
<dbReference type="FunFam" id="1.25.10.10:FF:000237">
    <property type="entry name" value="Pumilio homolog 9"/>
    <property type="match status" value="1"/>
</dbReference>
<feature type="repeat" description="Pumilio" evidence="7">
    <location>
        <begin position="766"/>
        <end position="801"/>
    </location>
</feature>
<evidence type="ECO:0000256" key="5">
    <source>
        <dbReference type="ARBA" id="ARBA00022845"/>
    </source>
</evidence>
<dbReference type="AlphaFoldDB" id="A0A834ZJT8"/>
<protein>
    <submittedName>
        <fullName evidence="11">Uncharacterized protein</fullName>
    </submittedName>
</protein>
<dbReference type="OrthoDB" id="668540at2759"/>
<reference evidence="11 12" key="1">
    <citation type="submission" date="2020-04" db="EMBL/GenBank/DDBJ databases">
        <title>Plant Genome Project.</title>
        <authorList>
            <person name="Zhang R.-G."/>
        </authorList>
    </citation>
    <scope>NUCLEOTIDE SEQUENCE [LARGE SCALE GENOMIC DNA]</scope>
    <source>
        <strain evidence="11">YNK0</strain>
        <tissue evidence="11">Leaf</tissue>
    </source>
</reference>
<dbReference type="GO" id="GO:0008270">
    <property type="term" value="F:zinc ion binding"/>
    <property type="evidence" value="ECO:0007669"/>
    <property type="project" value="UniProtKB-KW"/>
</dbReference>
<feature type="repeat" description="Pumilio" evidence="7">
    <location>
        <begin position="802"/>
        <end position="839"/>
    </location>
</feature>
<dbReference type="InterPro" id="IPR016024">
    <property type="entry name" value="ARM-type_fold"/>
</dbReference>